<dbReference type="Proteomes" id="UP001470230">
    <property type="component" value="Unassembled WGS sequence"/>
</dbReference>
<accession>A0ABR2H0T5</accession>
<dbReference type="InterPro" id="IPR026983">
    <property type="entry name" value="DHC"/>
</dbReference>
<dbReference type="EMBL" id="JAPFFF010000050">
    <property type="protein sequence ID" value="KAK8839800.1"/>
    <property type="molecule type" value="Genomic_DNA"/>
</dbReference>
<proteinExistence type="predicted"/>
<evidence type="ECO:0000313" key="2">
    <source>
        <dbReference type="Proteomes" id="UP001470230"/>
    </source>
</evidence>
<keyword evidence="2" id="KW-1185">Reference proteome</keyword>
<comment type="caution">
    <text evidence="1">The sequence shown here is derived from an EMBL/GenBank/DDBJ whole genome shotgun (WGS) entry which is preliminary data.</text>
</comment>
<sequence length="101" mass="11862">MIVFIDGCEDYFSRFRRRTFVTPKSYLSFLSLFKDFYFSQLSKIQGDASRMKEGLEKIREAKDQVAVMKGKLIEQENQLHFAQQNAEQILEGLTVKRNEAE</sequence>
<name>A0ABR2H0T5_9EUKA</name>
<protein>
    <submittedName>
        <fullName evidence="1">Dynein heavy chain 5, axonemal</fullName>
    </submittedName>
</protein>
<evidence type="ECO:0000313" key="1">
    <source>
        <dbReference type="EMBL" id="KAK8839800.1"/>
    </source>
</evidence>
<reference evidence="1 2" key="1">
    <citation type="submission" date="2024-04" db="EMBL/GenBank/DDBJ databases">
        <title>Tritrichomonas musculus Genome.</title>
        <authorList>
            <person name="Alves-Ferreira E."/>
            <person name="Grigg M."/>
            <person name="Lorenzi H."/>
            <person name="Galac M."/>
        </authorList>
    </citation>
    <scope>NUCLEOTIDE SEQUENCE [LARGE SCALE GENOMIC DNA]</scope>
    <source>
        <strain evidence="1 2">EAF2021</strain>
    </source>
</reference>
<organism evidence="1 2">
    <name type="scientific">Tritrichomonas musculus</name>
    <dbReference type="NCBI Taxonomy" id="1915356"/>
    <lineage>
        <taxon>Eukaryota</taxon>
        <taxon>Metamonada</taxon>
        <taxon>Parabasalia</taxon>
        <taxon>Tritrichomonadida</taxon>
        <taxon>Tritrichomonadidae</taxon>
        <taxon>Tritrichomonas</taxon>
    </lineage>
</organism>
<gene>
    <name evidence="1" type="ORF">M9Y10_031508</name>
</gene>
<dbReference type="Gene3D" id="1.10.287.2610">
    <property type="match status" value="1"/>
</dbReference>
<dbReference type="PANTHER" id="PTHR46961">
    <property type="entry name" value="DYNEIN HEAVY CHAIN 1, AXONEMAL-LIKE PROTEIN"/>
    <property type="match status" value="1"/>
</dbReference>